<keyword evidence="1" id="KW-0472">Membrane</keyword>
<protein>
    <submittedName>
        <fullName evidence="2">Uncharacterized protein</fullName>
    </submittedName>
</protein>
<proteinExistence type="predicted"/>
<feature type="transmembrane region" description="Helical" evidence="1">
    <location>
        <begin position="21"/>
        <end position="39"/>
    </location>
</feature>
<keyword evidence="1" id="KW-1133">Transmembrane helix</keyword>
<name>A0A645FZH3_9ZZZZ</name>
<reference evidence="2" key="1">
    <citation type="submission" date="2019-08" db="EMBL/GenBank/DDBJ databases">
        <authorList>
            <person name="Kucharzyk K."/>
            <person name="Murdoch R.W."/>
            <person name="Higgins S."/>
            <person name="Loffler F."/>
        </authorList>
    </citation>
    <scope>NUCLEOTIDE SEQUENCE</scope>
</reference>
<organism evidence="2">
    <name type="scientific">bioreactor metagenome</name>
    <dbReference type="NCBI Taxonomy" id="1076179"/>
    <lineage>
        <taxon>unclassified sequences</taxon>
        <taxon>metagenomes</taxon>
        <taxon>ecological metagenomes</taxon>
    </lineage>
</organism>
<accession>A0A645FZH3</accession>
<comment type="caution">
    <text evidence="2">The sequence shown here is derived from an EMBL/GenBank/DDBJ whole genome shotgun (WGS) entry which is preliminary data.</text>
</comment>
<dbReference type="AlphaFoldDB" id="A0A645FZH3"/>
<evidence type="ECO:0000256" key="1">
    <source>
        <dbReference type="SAM" id="Phobius"/>
    </source>
</evidence>
<dbReference type="EMBL" id="VSSQ01066517">
    <property type="protein sequence ID" value="MPN19040.1"/>
    <property type="molecule type" value="Genomic_DNA"/>
</dbReference>
<gene>
    <name evidence="2" type="ORF">SDC9_166406</name>
</gene>
<sequence length="58" mass="6360">MGIRHAQNRRKAARRRSASTADNILFIFIAGVAQMAVQIDQAGQQKYAVSVNHFAFAG</sequence>
<keyword evidence="1" id="KW-0812">Transmembrane</keyword>
<evidence type="ECO:0000313" key="2">
    <source>
        <dbReference type="EMBL" id="MPN19040.1"/>
    </source>
</evidence>